<dbReference type="Proteomes" id="UP000632289">
    <property type="component" value="Unassembled WGS sequence"/>
</dbReference>
<feature type="domain" description="MaoC-like" evidence="3">
    <location>
        <begin position="175"/>
        <end position="262"/>
    </location>
</feature>
<proteinExistence type="inferred from homology"/>
<evidence type="ECO:0000259" key="3">
    <source>
        <dbReference type="Pfam" id="PF01575"/>
    </source>
</evidence>
<dbReference type="InterPro" id="IPR003965">
    <property type="entry name" value="Fatty_acid_synthase"/>
</dbReference>
<dbReference type="PRINTS" id="PR01483">
    <property type="entry name" value="FASYNTHASE"/>
</dbReference>
<evidence type="ECO:0000313" key="5">
    <source>
        <dbReference type="Proteomes" id="UP000632289"/>
    </source>
</evidence>
<evidence type="ECO:0000313" key="4">
    <source>
        <dbReference type="EMBL" id="MBD3931182.1"/>
    </source>
</evidence>
<dbReference type="Gene3D" id="3.10.129.10">
    <property type="entry name" value="Hotdog Thioesterase"/>
    <property type="match status" value="1"/>
</dbReference>
<dbReference type="SUPFAM" id="SSF54637">
    <property type="entry name" value="Thioesterase/thiol ester dehydrase-isomerase"/>
    <property type="match status" value="2"/>
</dbReference>
<dbReference type="GO" id="GO:0006633">
    <property type="term" value="P:fatty acid biosynthetic process"/>
    <property type="evidence" value="ECO:0007669"/>
    <property type="project" value="InterPro"/>
</dbReference>
<dbReference type="InterPro" id="IPR029069">
    <property type="entry name" value="HotDog_dom_sf"/>
</dbReference>
<dbReference type="EMBL" id="JACXYU010000002">
    <property type="protein sequence ID" value="MBD3931182.1"/>
    <property type="molecule type" value="Genomic_DNA"/>
</dbReference>
<dbReference type="AlphaFoldDB" id="A0A927EY88"/>
<dbReference type="Pfam" id="PF01575">
    <property type="entry name" value="MaoC_dehydratas"/>
    <property type="match status" value="1"/>
</dbReference>
<accession>A0A927EY88</accession>
<comment type="caution">
    <text evidence="4">The sequence shown here is derived from an EMBL/GenBank/DDBJ whole genome shotgun (WGS) entry which is preliminary data.</text>
</comment>
<feature type="region of interest" description="Disordered" evidence="2">
    <location>
        <begin position="145"/>
        <end position="167"/>
    </location>
</feature>
<dbReference type="PANTHER" id="PTHR43841:SF1">
    <property type="entry name" value="3-HYDROXYACYL-THIOESTER DEHYDRATASE X"/>
    <property type="match status" value="1"/>
</dbReference>
<evidence type="ECO:0000256" key="1">
    <source>
        <dbReference type="ARBA" id="ARBA00005254"/>
    </source>
</evidence>
<sequence>MRTVPALVPLYARAVLPKSGGDGPPPRRELVVTARADAVRVRRYAEVCGFPTGGPLPPTYPHLVAFPLAMELMAARDFPYPLLGLVHLANEVECARPLAPGEALTYRVRTGDRVGHPRGTAFRMLAEASDGSNVVWRSTSTYLRRGRPTGEAPGDALPDVERPDRTESWRLPASTGRAYAAVSGDRNPIHLYPLTARLLGFPRALAHGMWTKARALAALADVLPDACRVTVDFRSPVLLPTRARFSAVARGDGHAFAVRSADGTREHLRGRVSPLR</sequence>
<reference evidence="4" key="1">
    <citation type="submission" date="2020-09" db="EMBL/GenBank/DDBJ databases">
        <title>Secondary metabolite and genome analysis of marine Streptomyces chumphonensis KK1-2T.</title>
        <authorList>
            <person name="Phongsopitanun W."/>
            <person name="Kanchanasin P."/>
            <person name="Pittayakhajonwut P."/>
            <person name="Suwanborirux K."/>
            <person name="Tanasupawat S."/>
        </authorList>
    </citation>
    <scope>NUCLEOTIDE SEQUENCE</scope>
    <source>
        <strain evidence="4">KK1-2</strain>
    </source>
</reference>
<dbReference type="GO" id="GO:0005835">
    <property type="term" value="C:fatty acid synthase complex"/>
    <property type="evidence" value="ECO:0007669"/>
    <property type="project" value="InterPro"/>
</dbReference>
<dbReference type="PANTHER" id="PTHR43841">
    <property type="entry name" value="3-HYDROXYACYL-THIOESTER DEHYDRATASE HTDX-RELATED"/>
    <property type="match status" value="1"/>
</dbReference>
<name>A0A927EY88_9ACTN</name>
<dbReference type="GO" id="GO:0004312">
    <property type="term" value="F:fatty acid synthase activity"/>
    <property type="evidence" value="ECO:0007669"/>
    <property type="project" value="InterPro"/>
</dbReference>
<organism evidence="4 5">
    <name type="scientific">Streptomyces chumphonensis</name>
    <dbReference type="NCBI Taxonomy" id="1214925"/>
    <lineage>
        <taxon>Bacteria</taxon>
        <taxon>Bacillati</taxon>
        <taxon>Actinomycetota</taxon>
        <taxon>Actinomycetes</taxon>
        <taxon>Kitasatosporales</taxon>
        <taxon>Streptomycetaceae</taxon>
        <taxon>Streptomyces</taxon>
    </lineage>
</organism>
<dbReference type="InterPro" id="IPR002539">
    <property type="entry name" value="MaoC-like_dom"/>
</dbReference>
<keyword evidence="5" id="KW-1185">Reference proteome</keyword>
<protein>
    <recommendedName>
        <fullName evidence="3">MaoC-like domain-containing protein</fullName>
    </recommendedName>
</protein>
<comment type="similarity">
    <text evidence="1">Belongs to the enoyl-CoA hydratase/isomerase family.</text>
</comment>
<gene>
    <name evidence="4" type="ORF">IF129_06360</name>
</gene>
<evidence type="ECO:0000256" key="2">
    <source>
        <dbReference type="SAM" id="MobiDB-lite"/>
    </source>
</evidence>